<feature type="transmembrane region" description="Helical" evidence="6">
    <location>
        <begin position="421"/>
        <end position="441"/>
    </location>
</feature>
<name>A0AAV5RNJ3_STABA</name>
<dbReference type="InterPro" id="IPR011547">
    <property type="entry name" value="SLC26A/SulP_dom"/>
</dbReference>
<keyword evidence="4 6" id="KW-0472">Membrane</keyword>
<dbReference type="GO" id="GO:0016020">
    <property type="term" value="C:membrane"/>
    <property type="evidence" value="ECO:0007669"/>
    <property type="project" value="UniProtKB-SubCell"/>
</dbReference>
<accession>A0AAV5RNJ3</accession>
<feature type="compositionally biased region" description="Polar residues" evidence="5">
    <location>
        <begin position="791"/>
        <end position="807"/>
    </location>
</feature>
<proteinExistence type="predicted"/>
<keyword evidence="2 6" id="KW-0812">Transmembrane</keyword>
<dbReference type="PROSITE" id="PS50801">
    <property type="entry name" value="STAS"/>
    <property type="match status" value="1"/>
</dbReference>
<dbReference type="Gene3D" id="3.30.750.24">
    <property type="entry name" value="STAS domain"/>
    <property type="match status" value="1"/>
</dbReference>
<dbReference type="EMBL" id="BTGC01000008">
    <property type="protein sequence ID" value="GMM53013.1"/>
    <property type="molecule type" value="Genomic_DNA"/>
</dbReference>
<evidence type="ECO:0000256" key="1">
    <source>
        <dbReference type="ARBA" id="ARBA00004141"/>
    </source>
</evidence>
<comment type="caution">
    <text evidence="8">The sequence shown here is derived from an EMBL/GenBank/DDBJ whole genome shotgun (WGS) entry which is preliminary data.</text>
</comment>
<dbReference type="Pfam" id="PF00916">
    <property type="entry name" value="Sulfate_transp"/>
    <property type="match status" value="1"/>
</dbReference>
<feature type="domain" description="STAS" evidence="7">
    <location>
        <begin position="637"/>
        <end position="764"/>
    </location>
</feature>
<organism evidence="8 9">
    <name type="scientific">Starmerella bacillaris</name>
    <name type="common">Yeast</name>
    <name type="synonym">Candida zemplinina</name>
    <dbReference type="NCBI Taxonomy" id="1247836"/>
    <lineage>
        <taxon>Eukaryota</taxon>
        <taxon>Fungi</taxon>
        <taxon>Dikarya</taxon>
        <taxon>Ascomycota</taxon>
        <taxon>Saccharomycotina</taxon>
        <taxon>Dipodascomycetes</taxon>
        <taxon>Dipodascales</taxon>
        <taxon>Trichomonascaceae</taxon>
        <taxon>Starmerella</taxon>
    </lineage>
</organism>
<feature type="region of interest" description="Disordered" evidence="5">
    <location>
        <begin position="1"/>
        <end position="21"/>
    </location>
</feature>
<dbReference type="InterPro" id="IPR002645">
    <property type="entry name" value="STAS_dom"/>
</dbReference>
<feature type="transmembrane region" description="Helical" evidence="6">
    <location>
        <begin position="293"/>
        <end position="318"/>
    </location>
</feature>
<feature type="transmembrane region" description="Helical" evidence="6">
    <location>
        <begin position="95"/>
        <end position="115"/>
    </location>
</feature>
<evidence type="ECO:0000313" key="9">
    <source>
        <dbReference type="Proteomes" id="UP001362899"/>
    </source>
</evidence>
<comment type="subcellular location">
    <subcellularLocation>
        <location evidence="1">Membrane</location>
        <topology evidence="1">Multi-pass membrane protein</topology>
    </subcellularLocation>
</comment>
<feature type="transmembrane region" description="Helical" evidence="6">
    <location>
        <begin position="260"/>
        <end position="281"/>
    </location>
</feature>
<gene>
    <name evidence="8" type="ORF">DASB73_039760</name>
</gene>
<keyword evidence="9" id="KW-1185">Reference proteome</keyword>
<evidence type="ECO:0000256" key="4">
    <source>
        <dbReference type="ARBA" id="ARBA00023136"/>
    </source>
</evidence>
<evidence type="ECO:0000259" key="7">
    <source>
        <dbReference type="PROSITE" id="PS50801"/>
    </source>
</evidence>
<feature type="transmembrane region" description="Helical" evidence="6">
    <location>
        <begin position="480"/>
        <end position="503"/>
    </location>
</feature>
<evidence type="ECO:0000256" key="5">
    <source>
        <dbReference type="SAM" id="MobiDB-lite"/>
    </source>
</evidence>
<dbReference type="Proteomes" id="UP001362899">
    <property type="component" value="Unassembled WGS sequence"/>
</dbReference>
<evidence type="ECO:0000313" key="8">
    <source>
        <dbReference type="EMBL" id="GMM53013.1"/>
    </source>
</evidence>
<dbReference type="NCBIfam" id="TIGR00815">
    <property type="entry name" value="sulP"/>
    <property type="match status" value="1"/>
</dbReference>
<feature type="transmembrane region" description="Helical" evidence="6">
    <location>
        <begin position="181"/>
        <end position="204"/>
    </location>
</feature>
<feature type="transmembrane region" description="Helical" evidence="6">
    <location>
        <begin position="447"/>
        <end position="468"/>
    </location>
</feature>
<feature type="transmembrane region" description="Helical" evidence="6">
    <location>
        <begin position="216"/>
        <end position="240"/>
    </location>
</feature>
<feature type="transmembrane region" description="Helical" evidence="6">
    <location>
        <begin position="127"/>
        <end position="144"/>
    </location>
</feature>
<evidence type="ECO:0000256" key="3">
    <source>
        <dbReference type="ARBA" id="ARBA00022989"/>
    </source>
</evidence>
<protein>
    <submittedName>
        <fullName evidence="8">Sulfate permease</fullName>
    </submittedName>
</protein>
<reference evidence="8 9" key="1">
    <citation type="journal article" date="2023" name="Elife">
        <title>Identification of key yeast species and microbe-microbe interactions impacting larval growth of Drosophila in the wild.</title>
        <authorList>
            <person name="Mure A."/>
            <person name="Sugiura Y."/>
            <person name="Maeda R."/>
            <person name="Honda K."/>
            <person name="Sakurai N."/>
            <person name="Takahashi Y."/>
            <person name="Watada M."/>
            <person name="Katoh T."/>
            <person name="Gotoh A."/>
            <person name="Gotoh Y."/>
            <person name="Taniguchi I."/>
            <person name="Nakamura K."/>
            <person name="Hayashi T."/>
            <person name="Katayama T."/>
            <person name="Uemura T."/>
            <person name="Hattori Y."/>
        </authorList>
    </citation>
    <scope>NUCLEOTIDE SEQUENCE [LARGE SCALE GENOMIC DNA]</scope>
    <source>
        <strain evidence="8 9">SB-73</strain>
    </source>
</reference>
<dbReference type="GO" id="GO:0055085">
    <property type="term" value="P:transmembrane transport"/>
    <property type="evidence" value="ECO:0007669"/>
    <property type="project" value="InterPro"/>
</dbReference>
<dbReference type="AlphaFoldDB" id="A0AAV5RNJ3"/>
<dbReference type="InterPro" id="IPR036513">
    <property type="entry name" value="STAS_dom_sf"/>
</dbReference>
<sequence>MASSSQSSYEDEFSQRATKKTVDVTTYSREETESWNDLEVVPSYANNYEWEYHQPIVSVKEPIQWYFTGFGQRVKNYLISLFPFLQWIYRYNLTWLYGDLIAGITVGIVVVPQGMSYAKIAGLPVQYGLYSSFIGVMLYCFFATSKDVSIGPVAVMSAETYEITHRVLKNVPGLTDADLPVIAGVLSLLCGGITLGLGVLRLGFLLEYIPMPAVMGFMTGSAFTIAVGQVPALMGINKLFNTKDASYLVVINTLKHLHQSNYNACFGILCLFVLYAMKFGFGYLEKRDKRRKWLWFYLGTLRAAFVIIFSTLISWGVYRIYGVTEISMIKTVPRGLGDVGIHTVDPKIASALGSELPIATVVLVLEHIAISKSFGRINEYRINPNQELIAIGVSNCVGHFFQAYPNTGSFSRTALKSKCGVRTPLAGMFTGICVLIAIYALTDAFYYISNAALSAIIIHAVGDLIASYKSTLKFYKVAPIECLIFLVDVILCVFVTLEAGIYFSVAASLVNLLLKQTFPLGEFLGKVQFQRHVVDTPAEPEESTEPKELPKYLSGPVKAARTLKSKFKRGKKHQNTEDEENDDVQSFDGVVVASGPGEPEKQATRPIVFDETDTKVKWWPLTMDNINPDIKVVPPPPGILVYRFRESLTYQNVAWQTDRIVEYVRKHTKRNMDYEALSHKKLGDRPWNDNGPRKWKAPDVEDNRPILRAIVFDMSCSPNVDLTACQTLWDCHQELTKYACVPVEFHFAGVLSEWTRRALIYGGFGGDRHTRPEHTDRLVETAAVKEKQTDLESQLSPEQSFSSQQAETRLPSIINRSSYDEKSSVAFAPLVDTNQCYFHFDIPDLVYKGI</sequence>
<feature type="region of interest" description="Disordered" evidence="5">
    <location>
        <begin position="788"/>
        <end position="807"/>
    </location>
</feature>
<dbReference type="CDD" id="cd07042">
    <property type="entry name" value="STAS_SulP_like_sulfate_transporter"/>
    <property type="match status" value="1"/>
</dbReference>
<evidence type="ECO:0000256" key="6">
    <source>
        <dbReference type="SAM" id="Phobius"/>
    </source>
</evidence>
<keyword evidence="3 6" id="KW-1133">Transmembrane helix</keyword>
<dbReference type="PANTHER" id="PTHR11814">
    <property type="entry name" value="SULFATE TRANSPORTER"/>
    <property type="match status" value="1"/>
</dbReference>
<dbReference type="InterPro" id="IPR001902">
    <property type="entry name" value="SLC26A/SulP_fam"/>
</dbReference>
<evidence type="ECO:0000256" key="2">
    <source>
        <dbReference type="ARBA" id="ARBA00022692"/>
    </source>
</evidence>